<keyword evidence="2" id="KW-0863">Zinc-finger</keyword>
<dbReference type="EMBL" id="UPPP01000061">
    <property type="protein sequence ID" value="VBB06178.1"/>
    <property type="molecule type" value="Genomic_DNA"/>
</dbReference>
<evidence type="ECO:0000256" key="1">
    <source>
        <dbReference type="ARBA" id="ARBA00022723"/>
    </source>
</evidence>
<evidence type="ECO:0000313" key="8">
    <source>
        <dbReference type="Proteomes" id="UP000277811"/>
    </source>
</evidence>
<gene>
    <name evidence="7" type="ORF">LUCI_1394</name>
</gene>
<evidence type="ECO:0000256" key="2">
    <source>
        <dbReference type="ARBA" id="ARBA00022771"/>
    </source>
</evidence>
<feature type="region of interest" description="Disordered" evidence="5">
    <location>
        <begin position="31"/>
        <end position="54"/>
    </location>
</feature>
<dbReference type="GO" id="GO:0008270">
    <property type="term" value="F:zinc ion binding"/>
    <property type="evidence" value="ECO:0007669"/>
    <property type="project" value="UniProtKB-KW"/>
</dbReference>
<dbReference type="RefSeq" id="WP_122627125.1">
    <property type="nucleotide sequence ID" value="NZ_UPPP01000061.1"/>
</dbReference>
<accession>A0A498RAP2</accession>
<feature type="region of interest" description="Disordered" evidence="5">
    <location>
        <begin position="167"/>
        <end position="211"/>
    </location>
</feature>
<dbReference type="Pfam" id="PF01258">
    <property type="entry name" value="zf-dskA_traR"/>
    <property type="match status" value="1"/>
</dbReference>
<dbReference type="NCBIfam" id="TIGR02890">
    <property type="entry name" value="bacill_yteA"/>
    <property type="match status" value="1"/>
</dbReference>
<name>A0A498RAP2_9FIRM</name>
<organism evidence="7 8">
    <name type="scientific">Lucifera butyrica</name>
    <dbReference type="NCBI Taxonomy" id="1351585"/>
    <lineage>
        <taxon>Bacteria</taxon>
        <taxon>Bacillati</taxon>
        <taxon>Bacillota</taxon>
        <taxon>Negativicutes</taxon>
        <taxon>Veillonellales</taxon>
        <taxon>Veillonellaceae</taxon>
        <taxon>Lucifera</taxon>
    </lineage>
</organism>
<dbReference type="SUPFAM" id="SSF57716">
    <property type="entry name" value="Glucocorticoid receptor-like (DNA-binding domain)"/>
    <property type="match status" value="1"/>
</dbReference>
<feature type="zinc finger region" description="dksA C4-type" evidence="4">
    <location>
        <begin position="92"/>
        <end position="116"/>
    </location>
</feature>
<dbReference type="Gene3D" id="1.20.120.910">
    <property type="entry name" value="DksA, coiled-coil domain"/>
    <property type="match status" value="1"/>
</dbReference>
<dbReference type="Proteomes" id="UP000277811">
    <property type="component" value="Unassembled WGS sequence"/>
</dbReference>
<keyword evidence="1" id="KW-0479">Metal-binding</keyword>
<proteinExistence type="predicted"/>
<keyword evidence="8" id="KW-1185">Reference proteome</keyword>
<evidence type="ECO:0000313" key="7">
    <source>
        <dbReference type="EMBL" id="VBB06178.1"/>
    </source>
</evidence>
<evidence type="ECO:0000256" key="5">
    <source>
        <dbReference type="SAM" id="MobiDB-lite"/>
    </source>
</evidence>
<sequence>MESQTIQNLKTRLIQEQERLNKQIEQLEDTGLDDSLADSTSELSRYDNHPADLGSETFERSKDFALRGNERLLLSKVERALEDIAAGTYGYCKKCGNPISEDRLEAIPWAGTCLSCQEEDDRPDPFPRPLEEEILETPFYRTFLDRENEHRESVGFDGEDALQAVLRWGSSDSPQDIPGSHDYKSLYPDSEEHDGIVDPADRIPTQPRSKR</sequence>
<dbReference type="InterPro" id="IPR000962">
    <property type="entry name" value="Znf_DskA_TraR"/>
</dbReference>
<feature type="domain" description="Zinc finger DksA/TraR C4-type" evidence="6">
    <location>
        <begin position="87"/>
        <end position="120"/>
    </location>
</feature>
<dbReference type="AlphaFoldDB" id="A0A498RAP2"/>
<dbReference type="PANTHER" id="PTHR33823:SF4">
    <property type="entry name" value="GENERAL STRESS PROTEIN 16O"/>
    <property type="match status" value="1"/>
</dbReference>
<dbReference type="PROSITE" id="PS51128">
    <property type="entry name" value="ZF_DKSA_2"/>
    <property type="match status" value="1"/>
</dbReference>
<dbReference type="PANTHER" id="PTHR33823">
    <property type="entry name" value="RNA POLYMERASE-BINDING TRANSCRIPTION FACTOR DKSA-RELATED"/>
    <property type="match status" value="1"/>
</dbReference>
<keyword evidence="3" id="KW-0862">Zinc</keyword>
<evidence type="ECO:0000259" key="6">
    <source>
        <dbReference type="Pfam" id="PF01258"/>
    </source>
</evidence>
<dbReference type="InterPro" id="IPR014240">
    <property type="entry name" value="YteA"/>
</dbReference>
<reference evidence="7 8" key="1">
    <citation type="submission" date="2018-06" db="EMBL/GenBank/DDBJ databases">
        <authorList>
            <person name="Strepis N."/>
        </authorList>
    </citation>
    <scope>NUCLEOTIDE SEQUENCE [LARGE SCALE GENOMIC DNA]</scope>
    <source>
        <strain evidence="7">LUCI</strain>
    </source>
</reference>
<dbReference type="OrthoDB" id="9811543at2"/>
<evidence type="ECO:0000256" key="3">
    <source>
        <dbReference type="ARBA" id="ARBA00022833"/>
    </source>
</evidence>
<protein>
    <submittedName>
        <fullName evidence="7">Zinc finger dksa/trar c4-type</fullName>
    </submittedName>
</protein>
<dbReference type="SUPFAM" id="SSF109635">
    <property type="entry name" value="DnaK suppressor protein DksA, alpha-hairpin domain"/>
    <property type="match status" value="1"/>
</dbReference>
<evidence type="ECO:0000256" key="4">
    <source>
        <dbReference type="PROSITE-ProRule" id="PRU00510"/>
    </source>
</evidence>
<dbReference type="InterPro" id="IPR037187">
    <property type="entry name" value="DnaK_N"/>
</dbReference>